<dbReference type="EMBL" id="BMFN01000003">
    <property type="protein sequence ID" value="GGF73447.1"/>
    <property type="molecule type" value="Genomic_DNA"/>
</dbReference>
<sequence length="547" mass="57252">MLKHLSLAKWGVAVLLLSSLTGCEDILEQYFPKPTPPPTNPTPPNLGLDIPFYALSGGTRLDAYSTKDPATRTASVSITGLQSSERILAIDFRPGTGQLYGVSSGSRIYVINQNTGKAHVIGAGAFSPALGGNVVSFDFNPAVDRIRLVTSTGQNLRIHPETGAVAATDGNINGAAGATVTGVAYTNNVAGASTTALYGINTQNQQLYLVNPPNNGTLVAVGNLNLNVSGDGGFDIDAKTGTALGLYSVNGSPTLFTVDLTTGAARTLASYSTSLNYTGLAIPTRPVAYIVTNVRNGLDVTFNTFTIIDPTDSNSYTTKSVTGIGVGESTIGVDFRPATGQLYTIVIARDRSSSRLYTIDLATGAATRVADLNANVTVVSAGNFDFDPVTDMIRLASSYGQNFRVNPTTGFTTADPSFGIPVGSNLPVNPRTIAHDNNFVGATASNLYGIEYSVNLISKLYQIIPLVTGPDNLRQIGDVTADVRDLDIGGTSNTAYMFVNTVNGPNMYQINTLNLSTGARTFARSINIPGIDGSNWIPSGFALGLGF</sequence>
<evidence type="ECO:0000313" key="2">
    <source>
        <dbReference type="Proteomes" id="UP000605392"/>
    </source>
</evidence>
<organism evidence="1 2">
    <name type="scientific">Hymenobacter qilianensis</name>
    <dbReference type="NCBI Taxonomy" id="1385715"/>
    <lineage>
        <taxon>Bacteria</taxon>
        <taxon>Pseudomonadati</taxon>
        <taxon>Bacteroidota</taxon>
        <taxon>Cytophagia</taxon>
        <taxon>Cytophagales</taxon>
        <taxon>Hymenobacteraceae</taxon>
        <taxon>Hymenobacter</taxon>
    </lineage>
</organism>
<proteinExistence type="predicted"/>
<protein>
    <submittedName>
        <fullName evidence="1">Uncharacterized protein</fullName>
    </submittedName>
</protein>
<gene>
    <name evidence="1" type="ORF">GCM10011375_30670</name>
</gene>
<comment type="caution">
    <text evidence="1">The sequence shown here is derived from an EMBL/GenBank/DDBJ whole genome shotgun (WGS) entry which is preliminary data.</text>
</comment>
<accession>A0ACB5PUM3</accession>
<name>A0ACB5PUM3_9BACT</name>
<dbReference type="Proteomes" id="UP000605392">
    <property type="component" value="Unassembled WGS sequence"/>
</dbReference>
<evidence type="ECO:0000313" key="1">
    <source>
        <dbReference type="EMBL" id="GGF73447.1"/>
    </source>
</evidence>
<reference evidence="1 2" key="1">
    <citation type="journal article" date="2019" name="Int. J. Syst. Evol. Microbiol.">
        <title>The Global Catalogue of Microorganisms (GCM) 10K type strain sequencing project: providing services to taxonomists for standard genome sequencing and annotation.</title>
        <authorList>
            <consortium name="The Broad Institute Genomics Platform"/>
            <consortium name="The Broad Institute Genome Sequencing Center for Infectious Disease"/>
            <person name="Wu L."/>
            <person name="Ma J."/>
        </authorList>
    </citation>
    <scope>NUCLEOTIDE SEQUENCE [LARGE SCALE GENOMIC DNA]</scope>
    <source>
        <strain evidence="1 2">CGMCC 1.12720</strain>
    </source>
</reference>
<keyword evidence="2" id="KW-1185">Reference proteome</keyword>